<protein>
    <submittedName>
        <fullName evidence="9">ABC transporter permease</fullName>
    </submittedName>
</protein>
<dbReference type="Proteomes" id="UP000566813">
    <property type="component" value="Unassembled WGS sequence"/>
</dbReference>
<keyword evidence="4 7" id="KW-0812">Transmembrane</keyword>
<evidence type="ECO:0000256" key="4">
    <source>
        <dbReference type="ARBA" id="ARBA00022692"/>
    </source>
</evidence>
<dbReference type="PROSITE" id="PS50928">
    <property type="entry name" value="ABC_TM1"/>
    <property type="match status" value="1"/>
</dbReference>
<feature type="transmembrane region" description="Helical" evidence="7">
    <location>
        <begin position="228"/>
        <end position="248"/>
    </location>
</feature>
<dbReference type="CDD" id="cd06261">
    <property type="entry name" value="TM_PBP2"/>
    <property type="match status" value="1"/>
</dbReference>
<dbReference type="PANTHER" id="PTHR30151:SF38">
    <property type="entry name" value="ALIPHATIC SULFONATES TRANSPORT PERMEASE PROTEIN SSUC-RELATED"/>
    <property type="match status" value="1"/>
</dbReference>
<reference evidence="9 10" key="1">
    <citation type="submission" date="2020-08" db="EMBL/GenBank/DDBJ databases">
        <title>The genome sequence of type strain Novosphingobium flavum NBRC 111647.</title>
        <authorList>
            <person name="Liu Y."/>
        </authorList>
    </citation>
    <scope>NUCLEOTIDE SEQUENCE [LARGE SCALE GENOMIC DNA]</scope>
    <source>
        <strain evidence="9 10">NBRC 111647</strain>
    </source>
</reference>
<keyword evidence="6 7" id="KW-0472">Membrane</keyword>
<name>A0A7X1KK55_9SPHN</name>
<feature type="transmembrane region" description="Helical" evidence="7">
    <location>
        <begin position="12"/>
        <end position="32"/>
    </location>
</feature>
<dbReference type="PANTHER" id="PTHR30151">
    <property type="entry name" value="ALKANE SULFONATE ABC TRANSPORTER-RELATED, MEMBRANE SUBUNIT"/>
    <property type="match status" value="1"/>
</dbReference>
<dbReference type="Pfam" id="PF00528">
    <property type="entry name" value="BPD_transp_1"/>
    <property type="match status" value="1"/>
</dbReference>
<dbReference type="GO" id="GO:0005886">
    <property type="term" value="C:plasma membrane"/>
    <property type="evidence" value="ECO:0007669"/>
    <property type="project" value="UniProtKB-SubCell"/>
</dbReference>
<gene>
    <name evidence="9" type="ORF">H7F51_01475</name>
</gene>
<comment type="caution">
    <text evidence="9">The sequence shown here is derived from an EMBL/GenBank/DDBJ whole genome shotgun (WGS) entry which is preliminary data.</text>
</comment>
<evidence type="ECO:0000256" key="6">
    <source>
        <dbReference type="ARBA" id="ARBA00023136"/>
    </source>
</evidence>
<keyword evidence="5 7" id="KW-1133">Transmembrane helix</keyword>
<evidence type="ECO:0000256" key="2">
    <source>
        <dbReference type="ARBA" id="ARBA00022448"/>
    </source>
</evidence>
<evidence type="ECO:0000313" key="10">
    <source>
        <dbReference type="Proteomes" id="UP000566813"/>
    </source>
</evidence>
<comment type="subcellular location">
    <subcellularLocation>
        <location evidence="1 7">Cell membrane</location>
        <topology evidence="1 7">Multi-pass membrane protein</topology>
    </subcellularLocation>
</comment>
<dbReference type="SUPFAM" id="SSF161098">
    <property type="entry name" value="MetI-like"/>
    <property type="match status" value="1"/>
</dbReference>
<dbReference type="GO" id="GO:0055085">
    <property type="term" value="P:transmembrane transport"/>
    <property type="evidence" value="ECO:0007669"/>
    <property type="project" value="InterPro"/>
</dbReference>
<proteinExistence type="inferred from homology"/>
<feature type="transmembrane region" description="Helical" evidence="7">
    <location>
        <begin position="73"/>
        <end position="95"/>
    </location>
</feature>
<organism evidence="9 10">
    <name type="scientific">Novosphingobium flavum</name>
    <dbReference type="NCBI Taxonomy" id="1778672"/>
    <lineage>
        <taxon>Bacteria</taxon>
        <taxon>Pseudomonadati</taxon>
        <taxon>Pseudomonadota</taxon>
        <taxon>Alphaproteobacteria</taxon>
        <taxon>Sphingomonadales</taxon>
        <taxon>Sphingomonadaceae</taxon>
        <taxon>Novosphingobium</taxon>
    </lineage>
</organism>
<evidence type="ECO:0000256" key="7">
    <source>
        <dbReference type="RuleBase" id="RU363032"/>
    </source>
</evidence>
<feature type="transmembrane region" description="Helical" evidence="7">
    <location>
        <begin position="195"/>
        <end position="216"/>
    </location>
</feature>
<dbReference type="InterPro" id="IPR000515">
    <property type="entry name" value="MetI-like"/>
</dbReference>
<sequence length="262" mass="27396">MEGGMTRSLLSAPLRTAAGLVAPALLVALWQWNSGGALGSVAIAPPSALLTAGRELVADGTLGAGVAATLARALTGFGIGAALGFLTGVAMALSSAVNRVLGPLLQALRQVPMLGWMPLIALWFGTGEGSELIVVCVASFFPTLLSTHSGLRQVESRYLEVGRIYGLDTGQRFALVQLPAALPFVLTGLNQALAFAWIATIASEILLGTGAGLGVTMQQAQMQQRLDMMLVAVIVTAFLGFAINQILLHLRRGLLRWQPDNR</sequence>
<feature type="domain" description="ABC transmembrane type-1" evidence="8">
    <location>
        <begin position="66"/>
        <end position="247"/>
    </location>
</feature>
<keyword evidence="3" id="KW-1003">Cell membrane</keyword>
<evidence type="ECO:0000313" key="9">
    <source>
        <dbReference type="EMBL" id="MBC2664181.1"/>
    </source>
</evidence>
<keyword evidence="10" id="KW-1185">Reference proteome</keyword>
<dbReference type="AlphaFoldDB" id="A0A7X1KK55"/>
<accession>A0A7X1KK55</accession>
<comment type="similarity">
    <text evidence="7">Belongs to the binding-protein-dependent transport system permease family.</text>
</comment>
<dbReference type="EMBL" id="JACLAW010000001">
    <property type="protein sequence ID" value="MBC2664181.1"/>
    <property type="molecule type" value="Genomic_DNA"/>
</dbReference>
<evidence type="ECO:0000256" key="5">
    <source>
        <dbReference type="ARBA" id="ARBA00022989"/>
    </source>
</evidence>
<dbReference type="InterPro" id="IPR035906">
    <property type="entry name" value="MetI-like_sf"/>
</dbReference>
<keyword evidence="2 7" id="KW-0813">Transport</keyword>
<evidence type="ECO:0000256" key="1">
    <source>
        <dbReference type="ARBA" id="ARBA00004651"/>
    </source>
</evidence>
<evidence type="ECO:0000259" key="8">
    <source>
        <dbReference type="PROSITE" id="PS50928"/>
    </source>
</evidence>
<dbReference type="Gene3D" id="1.10.3720.10">
    <property type="entry name" value="MetI-like"/>
    <property type="match status" value="1"/>
</dbReference>
<evidence type="ECO:0000256" key="3">
    <source>
        <dbReference type="ARBA" id="ARBA00022475"/>
    </source>
</evidence>